<evidence type="ECO:0000313" key="1">
    <source>
        <dbReference type="EMBL" id="KAJ7992452.1"/>
    </source>
</evidence>
<organism evidence="1 2">
    <name type="scientific">Dallia pectoralis</name>
    <name type="common">Alaska blackfish</name>
    <dbReference type="NCBI Taxonomy" id="75939"/>
    <lineage>
        <taxon>Eukaryota</taxon>
        <taxon>Metazoa</taxon>
        <taxon>Chordata</taxon>
        <taxon>Craniata</taxon>
        <taxon>Vertebrata</taxon>
        <taxon>Euteleostomi</taxon>
        <taxon>Actinopterygii</taxon>
        <taxon>Neopterygii</taxon>
        <taxon>Teleostei</taxon>
        <taxon>Protacanthopterygii</taxon>
        <taxon>Esociformes</taxon>
        <taxon>Umbridae</taxon>
        <taxon>Dallia</taxon>
    </lineage>
</organism>
<accession>A0ACC2FM64</accession>
<proteinExistence type="predicted"/>
<keyword evidence="2" id="KW-1185">Reference proteome</keyword>
<dbReference type="Proteomes" id="UP001157502">
    <property type="component" value="Chromosome 25"/>
</dbReference>
<gene>
    <name evidence="1" type="ORF">DPEC_G00278700</name>
</gene>
<protein>
    <submittedName>
        <fullName evidence="1">Uncharacterized protein</fullName>
    </submittedName>
</protein>
<sequence length="104" mass="11432">MTPRRSASYPAFLPGLLLPPPRRHSTLHPQLLLVVSFSPPLVLLLNAGQPAIGCTVATALFAAFKNCGPSVFLTRPIQWHADMLHFTHTIVPQDRDTIRNDAVN</sequence>
<dbReference type="EMBL" id="CM055752">
    <property type="protein sequence ID" value="KAJ7992452.1"/>
    <property type="molecule type" value="Genomic_DNA"/>
</dbReference>
<comment type="caution">
    <text evidence="1">The sequence shown here is derived from an EMBL/GenBank/DDBJ whole genome shotgun (WGS) entry which is preliminary data.</text>
</comment>
<reference evidence="1" key="1">
    <citation type="submission" date="2021-05" db="EMBL/GenBank/DDBJ databases">
        <authorList>
            <person name="Pan Q."/>
            <person name="Jouanno E."/>
            <person name="Zahm M."/>
            <person name="Klopp C."/>
            <person name="Cabau C."/>
            <person name="Louis A."/>
            <person name="Berthelot C."/>
            <person name="Parey E."/>
            <person name="Roest Crollius H."/>
            <person name="Montfort J."/>
            <person name="Robinson-Rechavi M."/>
            <person name="Bouchez O."/>
            <person name="Lampietro C."/>
            <person name="Lopez Roques C."/>
            <person name="Donnadieu C."/>
            <person name="Postlethwait J."/>
            <person name="Bobe J."/>
            <person name="Dillon D."/>
            <person name="Chandos A."/>
            <person name="von Hippel F."/>
            <person name="Guiguen Y."/>
        </authorList>
    </citation>
    <scope>NUCLEOTIDE SEQUENCE</scope>
    <source>
        <strain evidence="1">YG-Jan2019</strain>
    </source>
</reference>
<evidence type="ECO:0000313" key="2">
    <source>
        <dbReference type="Proteomes" id="UP001157502"/>
    </source>
</evidence>
<name>A0ACC2FM64_DALPE</name>